<dbReference type="EMBL" id="MHCC01000027">
    <property type="protein sequence ID" value="OGY12482.1"/>
    <property type="molecule type" value="Genomic_DNA"/>
</dbReference>
<organism evidence="1 2">
    <name type="scientific">Candidatus Blackburnbacteria bacterium RIFCSPLOWO2_01_FULL_40_20</name>
    <dbReference type="NCBI Taxonomy" id="1797519"/>
    <lineage>
        <taxon>Bacteria</taxon>
        <taxon>Candidatus Blackburniibacteriota</taxon>
    </lineage>
</organism>
<evidence type="ECO:0000313" key="2">
    <source>
        <dbReference type="Proteomes" id="UP000178659"/>
    </source>
</evidence>
<protein>
    <submittedName>
        <fullName evidence="1">Uncharacterized protein</fullName>
    </submittedName>
</protein>
<comment type="caution">
    <text evidence="1">The sequence shown here is derived from an EMBL/GenBank/DDBJ whole genome shotgun (WGS) entry which is preliminary data.</text>
</comment>
<accession>A0A1G1VB76</accession>
<evidence type="ECO:0000313" key="1">
    <source>
        <dbReference type="EMBL" id="OGY12482.1"/>
    </source>
</evidence>
<dbReference type="Proteomes" id="UP000178659">
    <property type="component" value="Unassembled WGS sequence"/>
</dbReference>
<dbReference type="AlphaFoldDB" id="A0A1G1VB76"/>
<gene>
    <name evidence="1" type="ORF">A3A77_00710</name>
</gene>
<reference evidence="1 2" key="1">
    <citation type="journal article" date="2016" name="Nat. Commun.">
        <title>Thousands of microbial genomes shed light on interconnected biogeochemical processes in an aquifer system.</title>
        <authorList>
            <person name="Anantharaman K."/>
            <person name="Brown C.T."/>
            <person name="Hug L.A."/>
            <person name="Sharon I."/>
            <person name="Castelle C.J."/>
            <person name="Probst A.J."/>
            <person name="Thomas B.C."/>
            <person name="Singh A."/>
            <person name="Wilkins M.J."/>
            <person name="Karaoz U."/>
            <person name="Brodie E.L."/>
            <person name="Williams K.H."/>
            <person name="Hubbard S.S."/>
            <person name="Banfield J.F."/>
        </authorList>
    </citation>
    <scope>NUCLEOTIDE SEQUENCE [LARGE SCALE GENOMIC DNA]</scope>
</reference>
<name>A0A1G1VB76_9BACT</name>
<sequence length="123" mass="14351">MQNNTDYLLAKFSQDDESVRLLAKYFDKNNIQLSARKLNEKDLEVIFASLVEDYLEYRIDPDTLGYLCGKIVYCLIQDDKYLCNTHIGGLLSRIGDWDIDLRHNPESVGEVLQTILDEYKRIK</sequence>
<proteinExistence type="predicted"/>